<keyword evidence="3" id="KW-1185">Reference proteome</keyword>
<protein>
    <submittedName>
        <fullName evidence="2">Uncharacterized protein</fullName>
    </submittedName>
</protein>
<evidence type="ECO:0000313" key="3">
    <source>
        <dbReference type="Proteomes" id="UP000800041"/>
    </source>
</evidence>
<accession>A0A6G1HC12</accession>
<reference evidence="2" key="1">
    <citation type="journal article" date="2020" name="Stud. Mycol.">
        <title>101 Dothideomycetes genomes: a test case for predicting lifestyles and emergence of pathogens.</title>
        <authorList>
            <person name="Haridas S."/>
            <person name="Albert R."/>
            <person name="Binder M."/>
            <person name="Bloem J."/>
            <person name="Labutti K."/>
            <person name="Salamov A."/>
            <person name="Andreopoulos B."/>
            <person name="Baker S."/>
            <person name="Barry K."/>
            <person name="Bills G."/>
            <person name="Bluhm B."/>
            <person name="Cannon C."/>
            <person name="Castanera R."/>
            <person name="Culley D."/>
            <person name="Daum C."/>
            <person name="Ezra D."/>
            <person name="Gonzalez J."/>
            <person name="Henrissat B."/>
            <person name="Kuo A."/>
            <person name="Liang C."/>
            <person name="Lipzen A."/>
            <person name="Lutzoni F."/>
            <person name="Magnuson J."/>
            <person name="Mondo S."/>
            <person name="Nolan M."/>
            <person name="Ohm R."/>
            <person name="Pangilinan J."/>
            <person name="Park H.-J."/>
            <person name="Ramirez L."/>
            <person name="Alfaro M."/>
            <person name="Sun H."/>
            <person name="Tritt A."/>
            <person name="Yoshinaga Y."/>
            <person name="Zwiers L.-H."/>
            <person name="Turgeon B."/>
            <person name="Goodwin S."/>
            <person name="Spatafora J."/>
            <person name="Crous P."/>
            <person name="Grigoriev I."/>
        </authorList>
    </citation>
    <scope>NUCLEOTIDE SEQUENCE</scope>
    <source>
        <strain evidence="2">CBS 113979</strain>
    </source>
</reference>
<keyword evidence="1" id="KW-1133">Transmembrane helix</keyword>
<sequence length="139" mass="15970">MRALFMPTICPIKNTHDFFAFVLCPCRFSTLVLLRVEAGLTWWNYLMGEAMPSHLLASLQFYSVLLLILQIPISICNAAHLLFCRKNLIIPNYPLSHISLSNLSCSTIHRVSMTWNALNMMYAWGRNDDALCSERQVFQ</sequence>
<dbReference type="EMBL" id="ML977141">
    <property type="protein sequence ID" value="KAF1990597.1"/>
    <property type="molecule type" value="Genomic_DNA"/>
</dbReference>
<keyword evidence="1" id="KW-0472">Membrane</keyword>
<proteinExistence type="predicted"/>
<dbReference type="Proteomes" id="UP000800041">
    <property type="component" value="Unassembled WGS sequence"/>
</dbReference>
<dbReference type="AlphaFoldDB" id="A0A6G1HC12"/>
<feature type="transmembrane region" description="Helical" evidence="1">
    <location>
        <begin position="62"/>
        <end position="83"/>
    </location>
</feature>
<keyword evidence="1" id="KW-0812">Transmembrane</keyword>
<evidence type="ECO:0000313" key="2">
    <source>
        <dbReference type="EMBL" id="KAF1990597.1"/>
    </source>
</evidence>
<organism evidence="2 3">
    <name type="scientific">Aulographum hederae CBS 113979</name>
    <dbReference type="NCBI Taxonomy" id="1176131"/>
    <lineage>
        <taxon>Eukaryota</taxon>
        <taxon>Fungi</taxon>
        <taxon>Dikarya</taxon>
        <taxon>Ascomycota</taxon>
        <taxon>Pezizomycotina</taxon>
        <taxon>Dothideomycetes</taxon>
        <taxon>Pleosporomycetidae</taxon>
        <taxon>Aulographales</taxon>
        <taxon>Aulographaceae</taxon>
    </lineage>
</organism>
<name>A0A6G1HC12_9PEZI</name>
<evidence type="ECO:0000256" key="1">
    <source>
        <dbReference type="SAM" id="Phobius"/>
    </source>
</evidence>
<gene>
    <name evidence="2" type="ORF">K402DRAFT_199847</name>
</gene>